<dbReference type="SUPFAM" id="SSF51316">
    <property type="entry name" value="Mss4-like"/>
    <property type="match status" value="1"/>
</dbReference>
<dbReference type="InterPro" id="IPR002579">
    <property type="entry name" value="Met_Sox_Rdtase_MsrB_dom"/>
</dbReference>
<dbReference type="GO" id="GO:0033743">
    <property type="term" value="F:peptide-methionine (R)-S-oxide reductase activity"/>
    <property type="evidence" value="ECO:0007669"/>
    <property type="project" value="UniProtKB-EC"/>
</dbReference>
<dbReference type="PANTHER" id="PTHR10173:SF52">
    <property type="entry name" value="METHIONINE-R-SULFOXIDE REDUCTASE B1"/>
    <property type="match status" value="1"/>
</dbReference>
<keyword evidence="8" id="KW-0732">Signal</keyword>
<evidence type="ECO:0000256" key="8">
    <source>
        <dbReference type="SAM" id="SignalP"/>
    </source>
</evidence>
<comment type="caution">
    <text evidence="10">The sequence shown here is derived from an EMBL/GenBank/DDBJ whole genome shotgun (WGS) entry which is preliminary data.</text>
</comment>
<organism evidence="10 11">
    <name type="scientific">Hymenobacter setariae</name>
    <dbReference type="NCBI Taxonomy" id="2594794"/>
    <lineage>
        <taxon>Bacteria</taxon>
        <taxon>Pseudomonadati</taxon>
        <taxon>Bacteroidota</taxon>
        <taxon>Cytophagia</taxon>
        <taxon>Cytophagales</taxon>
        <taxon>Hymenobacteraceae</taxon>
        <taxon>Hymenobacter</taxon>
    </lineage>
</organism>
<dbReference type="Pfam" id="PF01641">
    <property type="entry name" value="SelR"/>
    <property type="match status" value="1"/>
</dbReference>
<keyword evidence="11" id="KW-1185">Reference proteome</keyword>
<name>A0A558BMJ8_9BACT</name>
<evidence type="ECO:0000256" key="2">
    <source>
        <dbReference type="ARBA" id="ARBA00007174"/>
    </source>
</evidence>
<dbReference type="InterPro" id="IPR011057">
    <property type="entry name" value="Mss4-like_sf"/>
</dbReference>
<comment type="catalytic activity">
    <reaction evidence="7">
        <text>L-methionyl-[protein] + [thioredoxin]-disulfide + H2O = L-methionyl-(R)-S-oxide-[protein] + [thioredoxin]-dithiol</text>
        <dbReference type="Rhea" id="RHEA:24164"/>
        <dbReference type="Rhea" id="RHEA-COMP:10698"/>
        <dbReference type="Rhea" id="RHEA-COMP:10700"/>
        <dbReference type="Rhea" id="RHEA-COMP:12313"/>
        <dbReference type="Rhea" id="RHEA-COMP:12314"/>
        <dbReference type="ChEBI" id="CHEBI:15377"/>
        <dbReference type="ChEBI" id="CHEBI:16044"/>
        <dbReference type="ChEBI" id="CHEBI:29950"/>
        <dbReference type="ChEBI" id="CHEBI:45764"/>
        <dbReference type="ChEBI" id="CHEBI:50058"/>
        <dbReference type="EC" id="1.8.4.12"/>
    </reaction>
</comment>
<evidence type="ECO:0000256" key="3">
    <source>
        <dbReference type="ARBA" id="ARBA00012499"/>
    </source>
</evidence>
<keyword evidence="6 10" id="KW-0560">Oxidoreductase</keyword>
<evidence type="ECO:0000256" key="4">
    <source>
        <dbReference type="ARBA" id="ARBA00022723"/>
    </source>
</evidence>
<comment type="similarity">
    <text evidence="2">Belongs to the MsrB Met sulfoxide reductase family.</text>
</comment>
<evidence type="ECO:0000256" key="7">
    <source>
        <dbReference type="ARBA" id="ARBA00048488"/>
    </source>
</evidence>
<dbReference type="GO" id="GO:0005737">
    <property type="term" value="C:cytoplasm"/>
    <property type="evidence" value="ECO:0007669"/>
    <property type="project" value="TreeGrafter"/>
</dbReference>
<dbReference type="PANTHER" id="PTHR10173">
    <property type="entry name" value="METHIONINE SULFOXIDE REDUCTASE"/>
    <property type="match status" value="1"/>
</dbReference>
<gene>
    <name evidence="10" type="primary">msrB</name>
    <name evidence="10" type="ORF">FNT36_21390</name>
</gene>
<feature type="signal peptide" evidence="8">
    <location>
        <begin position="1"/>
        <end position="20"/>
    </location>
</feature>
<keyword evidence="4" id="KW-0479">Metal-binding</keyword>
<proteinExistence type="inferred from homology"/>
<dbReference type="RefSeq" id="WP_144851951.1">
    <property type="nucleotide sequence ID" value="NZ_VMRJ01000006.1"/>
</dbReference>
<protein>
    <recommendedName>
        <fullName evidence="3">peptide-methionine (R)-S-oxide reductase</fullName>
        <ecNumber evidence="3">1.8.4.12</ecNumber>
    </recommendedName>
</protein>
<dbReference type="PROSITE" id="PS51790">
    <property type="entry name" value="MSRB"/>
    <property type="match status" value="1"/>
</dbReference>
<dbReference type="FunFam" id="2.170.150.20:FF:000001">
    <property type="entry name" value="Peptide methionine sulfoxide reductase MsrB"/>
    <property type="match status" value="1"/>
</dbReference>
<dbReference type="Gene3D" id="2.170.150.20">
    <property type="entry name" value="Peptide methionine sulfoxide reductase"/>
    <property type="match status" value="1"/>
</dbReference>
<evidence type="ECO:0000256" key="1">
    <source>
        <dbReference type="ARBA" id="ARBA00001947"/>
    </source>
</evidence>
<dbReference type="GO" id="GO:0006979">
    <property type="term" value="P:response to oxidative stress"/>
    <property type="evidence" value="ECO:0007669"/>
    <property type="project" value="InterPro"/>
</dbReference>
<dbReference type="GO" id="GO:0046872">
    <property type="term" value="F:metal ion binding"/>
    <property type="evidence" value="ECO:0007669"/>
    <property type="project" value="UniProtKB-KW"/>
</dbReference>
<dbReference type="OrthoDB" id="9785497at2"/>
<evidence type="ECO:0000256" key="5">
    <source>
        <dbReference type="ARBA" id="ARBA00022833"/>
    </source>
</evidence>
<dbReference type="InterPro" id="IPR028427">
    <property type="entry name" value="Met_Sox_Rdtase_MsrB"/>
</dbReference>
<sequence length="188" mass="20453">MRLSLLSLLLSSLAFTPACSQTHTDQSKTVAAVPTGPKGATVTTAKYPQPQPVTGKPGEFSVVKSDAEWKKLLTPAQYYILRQEGTEPPFHNKYFDNHAAGSYYCAADHNLLFSSATKFESGTGWPSFYAPATDASVKVKSDKSFGMSRDEIVCAKCGGHLGHIFDDGPKPTGQRYCMDSDAMLFEKK</sequence>
<feature type="domain" description="MsrB" evidence="9">
    <location>
        <begin position="66"/>
        <end position="188"/>
    </location>
</feature>
<feature type="chain" id="PRO_5022080517" description="peptide-methionine (R)-S-oxide reductase" evidence="8">
    <location>
        <begin position="21"/>
        <end position="188"/>
    </location>
</feature>
<reference evidence="10 11" key="1">
    <citation type="submission" date="2019-07" db="EMBL/GenBank/DDBJ databases">
        <title>Hymenobacter sp. straun FUR1 Genome sequencing and assembly.</title>
        <authorList>
            <person name="Chhetri G."/>
        </authorList>
    </citation>
    <scope>NUCLEOTIDE SEQUENCE [LARGE SCALE GENOMIC DNA]</scope>
    <source>
        <strain evidence="10 11">Fur1</strain>
    </source>
</reference>
<dbReference type="EC" id="1.8.4.12" evidence="3"/>
<evidence type="ECO:0000259" key="9">
    <source>
        <dbReference type="PROSITE" id="PS51790"/>
    </source>
</evidence>
<evidence type="ECO:0000313" key="10">
    <source>
        <dbReference type="EMBL" id="TVT37729.1"/>
    </source>
</evidence>
<dbReference type="Proteomes" id="UP000317624">
    <property type="component" value="Unassembled WGS sequence"/>
</dbReference>
<dbReference type="AlphaFoldDB" id="A0A558BMJ8"/>
<dbReference type="EMBL" id="VMRJ01000006">
    <property type="protein sequence ID" value="TVT37729.1"/>
    <property type="molecule type" value="Genomic_DNA"/>
</dbReference>
<comment type="cofactor">
    <cofactor evidence="1">
        <name>Zn(2+)</name>
        <dbReference type="ChEBI" id="CHEBI:29105"/>
    </cofactor>
</comment>
<evidence type="ECO:0000313" key="11">
    <source>
        <dbReference type="Proteomes" id="UP000317624"/>
    </source>
</evidence>
<evidence type="ECO:0000256" key="6">
    <source>
        <dbReference type="ARBA" id="ARBA00023002"/>
    </source>
</evidence>
<keyword evidence="5" id="KW-0862">Zinc</keyword>
<accession>A0A558BMJ8</accession>
<dbReference type="GO" id="GO:0030091">
    <property type="term" value="P:protein repair"/>
    <property type="evidence" value="ECO:0007669"/>
    <property type="project" value="InterPro"/>
</dbReference>
<dbReference type="NCBIfam" id="TIGR00357">
    <property type="entry name" value="peptide-methionine (R)-S-oxide reductase MsrB"/>
    <property type="match status" value="1"/>
</dbReference>